<dbReference type="GO" id="GO:0006979">
    <property type="term" value="P:response to oxidative stress"/>
    <property type="evidence" value="ECO:0007669"/>
    <property type="project" value="InterPro"/>
</dbReference>
<evidence type="ECO:0000313" key="2">
    <source>
        <dbReference type="EMBL" id="PSR70888.1"/>
    </source>
</evidence>
<dbReference type="PRINTS" id="PR00462">
    <property type="entry name" value="LIGNINASE"/>
</dbReference>
<sequence length="115" mass="12435">MDSDEPSRSTVCSHPPEEAIITLVKGFQAAMRPACNMLMPDTRIATLADYNVSSLPAHQYLGTTYIVEPDGGGADGSIAIFSDIETQFQANIGLDEVIETQKPFLQRSNMSVADL</sequence>
<evidence type="ECO:0000256" key="1">
    <source>
        <dbReference type="PIRSR" id="PIRSR601621-2"/>
    </source>
</evidence>
<proteinExistence type="predicted"/>
<dbReference type="Proteomes" id="UP000186601">
    <property type="component" value="Unassembled WGS sequence"/>
</dbReference>
<reference evidence="2 3" key="1">
    <citation type="submission" date="2018-02" db="EMBL/GenBank/DDBJ databases">
        <title>Genome sequence of the basidiomycete white-rot fungus Phlebia centrifuga.</title>
        <authorList>
            <person name="Granchi Z."/>
            <person name="Peng M."/>
            <person name="de Vries R.P."/>
            <person name="Hilden K."/>
            <person name="Makela M.R."/>
            <person name="Grigoriev I."/>
            <person name="Riley R."/>
        </authorList>
    </citation>
    <scope>NUCLEOTIDE SEQUENCE [LARGE SCALE GENOMIC DNA]</scope>
    <source>
        <strain evidence="2 3">FBCC195</strain>
    </source>
</reference>
<comment type="caution">
    <text evidence="2">The sequence shown here is derived from an EMBL/GenBank/DDBJ whole genome shotgun (WGS) entry which is preliminary data.</text>
</comment>
<dbReference type="STRING" id="98765.A0A2R6NF54"/>
<dbReference type="OrthoDB" id="2113341at2759"/>
<keyword evidence="1" id="KW-0479">Metal-binding</keyword>
<organism evidence="2 3">
    <name type="scientific">Hermanssonia centrifuga</name>
    <dbReference type="NCBI Taxonomy" id="98765"/>
    <lineage>
        <taxon>Eukaryota</taxon>
        <taxon>Fungi</taxon>
        <taxon>Dikarya</taxon>
        <taxon>Basidiomycota</taxon>
        <taxon>Agaricomycotina</taxon>
        <taxon>Agaricomycetes</taxon>
        <taxon>Polyporales</taxon>
        <taxon>Meruliaceae</taxon>
        <taxon>Hermanssonia</taxon>
    </lineage>
</organism>
<name>A0A2R6NF54_9APHY</name>
<feature type="binding site" evidence="1">
    <location>
        <position position="77"/>
    </location>
    <ligand>
        <name>Ca(2+)</name>
        <dbReference type="ChEBI" id="CHEBI:29108"/>
        <label>1</label>
    </ligand>
</feature>
<keyword evidence="1" id="KW-0106">Calcium</keyword>
<dbReference type="GO" id="GO:0046872">
    <property type="term" value="F:metal ion binding"/>
    <property type="evidence" value="ECO:0007669"/>
    <property type="project" value="UniProtKB-KW"/>
</dbReference>
<evidence type="ECO:0000313" key="3">
    <source>
        <dbReference type="Proteomes" id="UP000186601"/>
    </source>
</evidence>
<dbReference type="InterPro" id="IPR001621">
    <property type="entry name" value="Ligninase"/>
</dbReference>
<comment type="cofactor">
    <cofactor evidence="1">
        <name>Ca(2+)</name>
        <dbReference type="ChEBI" id="CHEBI:29108"/>
    </cofactor>
    <text evidence="1">Binds 2 calcium ions per subunit.</text>
</comment>
<protein>
    <submittedName>
        <fullName evidence="2">Uncharacterized protein</fullName>
    </submittedName>
</protein>
<dbReference type="InterPro" id="IPR010255">
    <property type="entry name" value="Haem_peroxidase_sf"/>
</dbReference>
<dbReference type="AlphaFoldDB" id="A0A2R6NF54"/>
<dbReference type="SUPFAM" id="SSF48113">
    <property type="entry name" value="Heme-dependent peroxidases"/>
    <property type="match status" value="1"/>
</dbReference>
<accession>A0A2R6NF54</accession>
<feature type="binding site" evidence="1">
    <location>
        <position position="75"/>
    </location>
    <ligand>
        <name>Ca(2+)</name>
        <dbReference type="ChEBI" id="CHEBI:29108"/>
        <label>1</label>
    </ligand>
</feature>
<dbReference type="GO" id="GO:0004601">
    <property type="term" value="F:peroxidase activity"/>
    <property type="evidence" value="ECO:0007669"/>
    <property type="project" value="InterPro"/>
</dbReference>
<keyword evidence="3" id="KW-1185">Reference proteome</keyword>
<dbReference type="EMBL" id="MLYV02001305">
    <property type="protein sequence ID" value="PSR70888.1"/>
    <property type="molecule type" value="Genomic_DNA"/>
</dbReference>
<dbReference type="Gene3D" id="1.10.520.10">
    <property type="match status" value="1"/>
</dbReference>
<feature type="binding site" evidence="1">
    <location>
        <position position="73"/>
    </location>
    <ligand>
        <name>Ca(2+)</name>
        <dbReference type="ChEBI" id="CHEBI:29108"/>
        <label>1</label>
    </ligand>
</feature>
<gene>
    <name evidence="2" type="ORF">PHLCEN_2v13250</name>
</gene>
<dbReference type="GO" id="GO:0020037">
    <property type="term" value="F:heme binding"/>
    <property type="evidence" value="ECO:0007669"/>
    <property type="project" value="InterPro"/>
</dbReference>